<keyword evidence="2" id="KW-1185">Reference proteome</keyword>
<dbReference type="Proteomes" id="UP000192903">
    <property type="component" value="Unassembled WGS sequence"/>
</dbReference>
<evidence type="ECO:0000313" key="2">
    <source>
        <dbReference type="Proteomes" id="UP000192903"/>
    </source>
</evidence>
<name>A0A1X7FC46_9HYPH</name>
<dbReference type="OrthoDB" id="8279269at2"/>
<accession>A0A1X7FC46</accession>
<organism evidence="1 2">
    <name type="scientific">Xaviernesmea oryzae</name>
    <dbReference type="NCBI Taxonomy" id="464029"/>
    <lineage>
        <taxon>Bacteria</taxon>
        <taxon>Pseudomonadati</taxon>
        <taxon>Pseudomonadota</taxon>
        <taxon>Alphaproteobacteria</taxon>
        <taxon>Hyphomicrobiales</taxon>
        <taxon>Rhizobiaceae</taxon>
        <taxon>Rhizobium/Agrobacterium group</taxon>
        <taxon>Xaviernesmea</taxon>
    </lineage>
</organism>
<dbReference type="STRING" id="464029.SAMN02982989_2632"/>
<dbReference type="RefSeq" id="WP_085422787.1">
    <property type="nucleotide sequence ID" value="NZ_FXAF01000006.1"/>
</dbReference>
<proteinExistence type="predicted"/>
<protein>
    <submittedName>
        <fullName evidence="1">Uncharacterized protein</fullName>
    </submittedName>
</protein>
<gene>
    <name evidence="1" type="ORF">SAMN02982989_2632</name>
</gene>
<sequence length="63" mass="7048">MTTRFRPIHSGFETLRLAGLPPRSTQGYHRFGSATNEQMTSRALGRPAGITRPAAVFADFRER</sequence>
<dbReference type="AlphaFoldDB" id="A0A1X7FC46"/>
<reference evidence="2" key="1">
    <citation type="submission" date="2017-04" db="EMBL/GenBank/DDBJ databases">
        <authorList>
            <person name="Varghese N."/>
            <person name="Submissions S."/>
        </authorList>
    </citation>
    <scope>NUCLEOTIDE SEQUENCE [LARGE SCALE GENOMIC DNA]</scope>
    <source>
        <strain evidence="2">B4P</strain>
    </source>
</reference>
<evidence type="ECO:0000313" key="1">
    <source>
        <dbReference type="EMBL" id="SMF49338.1"/>
    </source>
</evidence>
<dbReference type="EMBL" id="FXAF01000006">
    <property type="protein sequence ID" value="SMF49338.1"/>
    <property type="molecule type" value="Genomic_DNA"/>
</dbReference>